<evidence type="ECO:0000256" key="1">
    <source>
        <dbReference type="SAM" id="MobiDB-lite"/>
    </source>
</evidence>
<sequence length="197" mass="21408">MPVDLSQQRRGSVGEREAEGPCRRFVGGEICSRRGMSPVLRSGPVAAATDVLAVAVLQRSFCLLVLGFRRVRSPARLLCGVVGALFWDGGHGDWRVERWLGFGLDCADLTFLADTGSFNNTEKGHPSTMPSARGKGEASESGSMRSELLVQSKASQAVMNSNNGRENSEMKYEWGIRSELLLQSRASQTVMNSNNGR</sequence>
<dbReference type="Gramene" id="TVU21958">
    <property type="protein sequence ID" value="TVU21958"/>
    <property type="gene ID" value="EJB05_31629"/>
</dbReference>
<reference evidence="2 3" key="1">
    <citation type="journal article" date="2019" name="Sci. Rep.">
        <title>A high-quality genome of Eragrostis curvula grass provides insights into Poaceae evolution and supports new strategies to enhance forage quality.</title>
        <authorList>
            <person name="Carballo J."/>
            <person name="Santos B.A.C.M."/>
            <person name="Zappacosta D."/>
            <person name="Garbus I."/>
            <person name="Selva J.P."/>
            <person name="Gallo C.A."/>
            <person name="Diaz A."/>
            <person name="Albertini E."/>
            <person name="Caccamo M."/>
            <person name="Echenique V."/>
        </authorList>
    </citation>
    <scope>NUCLEOTIDE SEQUENCE [LARGE SCALE GENOMIC DNA]</scope>
    <source>
        <strain evidence="3">cv. Victoria</strain>
        <tissue evidence="2">Leaf</tissue>
    </source>
</reference>
<comment type="caution">
    <text evidence="2">The sequence shown here is derived from an EMBL/GenBank/DDBJ whole genome shotgun (WGS) entry which is preliminary data.</text>
</comment>
<accession>A0A5J9UFQ4</accession>
<keyword evidence="3" id="KW-1185">Reference proteome</keyword>
<dbReference type="Proteomes" id="UP000324897">
    <property type="component" value="Unassembled WGS sequence"/>
</dbReference>
<feature type="region of interest" description="Disordered" evidence="1">
    <location>
        <begin position="119"/>
        <end position="145"/>
    </location>
</feature>
<dbReference type="AlphaFoldDB" id="A0A5J9UFQ4"/>
<evidence type="ECO:0000313" key="3">
    <source>
        <dbReference type="Proteomes" id="UP000324897"/>
    </source>
</evidence>
<evidence type="ECO:0000313" key="2">
    <source>
        <dbReference type="EMBL" id="TVU21958.1"/>
    </source>
</evidence>
<dbReference type="EMBL" id="RWGY01000026">
    <property type="protein sequence ID" value="TVU21958.1"/>
    <property type="molecule type" value="Genomic_DNA"/>
</dbReference>
<feature type="non-terminal residue" evidence="2">
    <location>
        <position position="1"/>
    </location>
</feature>
<protein>
    <submittedName>
        <fullName evidence="2">Uncharacterized protein</fullName>
    </submittedName>
</protein>
<name>A0A5J9UFQ4_9POAL</name>
<proteinExistence type="predicted"/>
<organism evidence="2 3">
    <name type="scientific">Eragrostis curvula</name>
    <name type="common">weeping love grass</name>
    <dbReference type="NCBI Taxonomy" id="38414"/>
    <lineage>
        <taxon>Eukaryota</taxon>
        <taxon>Viridiplantae</taxon>
        <taxon>Streptophyta</taxon>
        <taxon>Embryophyta</taxon>
        <taxon>Tracheophyta</taxon>
        <taxon>Spermatophyta</taxon>
        <taxon>Magnoliopsida</taxon>
        <taxon>Liliopsida</taxon>
        <taxon>Poales</taxon>
        <taxon>Poaceae</taxon>
        <taxon>PACMAD clade</taxon>
        <taxon>Chloridoideae</taxon>
        <taxon>Eragrostideae</taxon>
        <taxon>Eragrostidinae</taxon>
        <taxon>Eragrostis</taxon>
    </lineage>
</organism>
<gene>
    <name evidence="2" type="ORF">EJB05_31629</name>
</gene>